<organism evidence="1 2">
    <name type="scientific">Promicromonospora sukumoe</name>
    <dbReference type="NCBI Taxonomy" id="88382"/>
    <lineage>
        <taxon>Bacteria</taxon>
        <taxon>Bacillati</taxon>
        <taxon>Actinomycetota</taxon>
        <taxon>Actinomycetes</taxon>
        <taxon>Micrococcales</taxon>
        <taxon>Promicromonosporaceae</taxon>
        <taxon>Promicromonospora</taxon>
    </lineage>
</organism>
<sequence length="130" mass="14710">MPYPSLRATYLAYLDAVNERRFGDLAEFVHDEITYNDTTVIRQEFADLLAADAKAVPDLHFEVQLLVNSEDAVAVRLWCDCAPAEPMFGLAPTGRRVEFAEHGFYRFDHGRIAHVWSLIDNQLIQAQLAG</sequence>
<evidence type="ECO:0000313" key="1">
    <source>
        <dbReference type="EMBL" id="MBA8810280.1"/>
    </source>
</evidence>
<dbReference type="Gene3D" id="3.10.450.50">
    <property type="match status" value="1"/>
</dbReference>
<dbReference type="Pfam" id="PF07366">
    <property type="entry name" value="SnoaL"/>
    <property type="match status" value="1"/>
</dbReference>
<dbReference type="RefSeq" id="WP_220490225.1">
    <property type="nucleotide sequence ID" value="NZ_BAAATF010000010.1"/>
</dbReference>
<dbReference type="InterPro" id="IPR032710">
    <property type="entry name" value="NTF2-like_dom_sf"/>
</dbReference>
<gene>
    <name evidence="1" type="ORF">FHX71_004256</name>
</gene>
<dbReference type="AlphaFoldDB" id="A0A7W3JCH1"/>
<keyword evidence="2" id="KW-1185">Reference proteome</keyword>
<dbReference type="GO" id="GO:0030638">
    <property type="term" value="P:polyketide metabolic process"/>
    <property type="evidence" value="ECO:0007669"/>
    <property type="project" value="InterPro"/>
</dbReference>
<dbReference type="EMBL" id="JACGWV010000002">
    <property type="protein sequence ID" value="MBA8810280.1"/>
    <property type="molecule type" value="Genomic_DNA"/>
</dbReference>
<name>A0A7W3JCH1_9MICO</name>
<accession>A0A7W3JCH1</accession>
<evidence type="ECO:0000313" key="2">
    <source>
        <dbReference type="Proteomes" id="UP000540568"/>
    </source>
</evidence>
<dbReference type="InterPro" id="IPR009959">
    <property type="entry name" value="Cyclase_SnoaL-like"/>
</dbReference>
<proteinExistence type="predicted"/>
<dbReference type="PANTHER" id="PTHR38436:SF1">
    <property type="entry name" value="ESTER CYCLASE"/>
    <property type="match status" value="1"/>
</dbReference>
<reference evidence="1 2" key="1">
    <citation type="submission" date="2020-07" db="EMBL/GenBank/DDBJ databases">
        <title>Sequencing the genomes of 1000 actinobacteria strains.</title>
        <authorList>
            <person name="Klenk H.-P."/>
        </authorList>
    </citation>
    <scope>NUCLEOTIDE SEQUENCE [LARGE SCALE GENOMIC DNA]</scope>
    <source>
        <strain evidence="1 2">DSM 44121</strain>
    </source>
</reference>
<comment type="caution">
    <text evidence="1">The sequence shown here is derived from an EMBL/GenBank/DDBJ whole genome shotgun (WGS) entry which is preliminary data.</text>
</comment>
<dbReference type="SUPFAM" id="SSF54427">
    <property type="entry name" value="NTF2-like"/>
    <property type="match status" value="1"/>
</dbReference>
<dbReference type="Proteomes" id="UP000540568">
    <property type="component" value="Unassembled WGS sequence"/>
</dbReference>
<protein>
    <submittedName>
        <fullName evidence="1">Putative ester cyclase</fullName>
    </submittedName>
</protein>
<dbReference type="PANTHER" id="PTHR38436">
    <property type="entry name" value="POLYKETIDE CYCLASE SNOAL-LIKE DOMAIN"/>
    <property type="match status" value="1"/>
</dbReference>